<comment type="similarity">
    <text evidence="1 5">Belongs to the V-ATPase G subunit family.</text>
</comment>
<dbReference type="GO" id="GO:0016887">
    <property type="term" value="F:ATP hydrolysis activity"/>
    <property type="evidence" value="ECO:0007669"/>
    <property type="project" value="TreeGrafter"/>
</dbReference>
<dbReference type="AlphaFoldDB" id="A0AAV5QJ88"/>
<dbReference type="GO" id="GO:0000221">
    <property type="term" value="C:vacuolar proton-transporting V-type ATPase, V1 domain"/>
    <property type="evidence" value="ECO:0007669"/>
    <property type="project" value="TreeGrafter"/>
</dbReference>
<dbReference type="Pfam" id="PF03179">
    <property type="entry name" value="V-ATPase_G"/>
    <property type="match status" value="1"/>
</dbReference>
<accession>A0AAV5QJ88</accession>
<evidence type="ECO:0000256" key="4">
    <source>
        <dbReference type="ARBA" id="ARBA00023065"/>
    </source>
</evidence>
<keyword evidence="3 5" id="KW-0375">Hydrogen ion transport</keyword>
<keyword evidence="6" id="KW-0175">Coiled coil</keyword>
<feature type="coiled-coil region" evidence="6">
    <location>
        <begin position="28"/>
        <end position="92"/>
    </location>
</feature>
<reference evidence="7 8" key="1">
    <citation type="journal article" date="2023" name="Elife">
        <title>Identification of key yeast species and microbe-microbe interactions impacting larval growth of Drosophila in the wild.</title>
        <authorList>
            <person name="Mure A."/>
            <person name="Sugiura Y."/>
            <person name="Maeda R."/>
            <person name="Honda K."/>
            <person name="Sakurai N."/>
            <person name="Takahashi Y."/>
            <person name="Watada M."/>
            <person name="Katoh T."/>
            <person name="Gotoh A."/>
            <person name="Gotoh Y."/>
            <person name="Taniguchi I."/>
            <person name="Nakamura K."/>
            <person name="Hayashi T."/>
            <person name="Katayama T."/>
            <person name="Uemura T."/>
            <person name="Hattori Y."/>
        </authorList>
    </citation>
    <scope>NUCLEOTIDE SEQUENCE [LARGE SCALE GENOMIC DNA]</scope>
    <source>
        <strain evidence="7 8">SC-9</strain>
    </source>
</reference>
<dbReference type="RefSeq" id="XP_064851682.1">
    <property type="nucleotide sequence ID" value="XM_064995610.1"/>
</dbReference>
<name>A0AAV5QJ88_9ASCO</name>
<dbReference type="PANTHER" id="PTHR12713">
    <property type="entry name" value="VACUOLAR ATP SYNTHASE SUBUNIT G"/>
    <property type="match status" value="1"/>
</dbReference>
<dbReference type="FunFam" id="1.20.5.2950:FF:000001">
    <property type="entry name" value="V-type proton ATPase subunit G"/>
    <property type="match status" value="1"/>
</dbReference>
<comment type="subunit">
    <text evidence="5">V-ATPase is a heteromultimeric enzyme made up of two complexes: the ATP-hydrolytic V1 complex and the proton translocation V0 complex.</text>
</comment>
<keyword evidence="4 5" id="KW-0406">Ion transport</keyword>
<evidence type="ECO:0000256" key="3">
    <source>
        <dbReference type="ARBA" id="ARBA00022781"/>
    </source>
</evidence>
<gene>
    <name evidence="7" type="ORF">DASC09_020070</name>
</gene>
<proteinExistence type="inferred from homology"/>
<dbReference type="NCBIfam" id="TIGR01147">
    <property type="entry name" value="V_ATP_synt_G"/>
    <property type="match status" value="1"/>
</dbReference>
<evidence type="ECO:0000313" key="7">
    <source>
        <dbReference type="EMBL" id="GMM34682.1"/>
    </source>
</evidence>
<dbReference type="EMBL" id="BTFZ01000003">
    <property type="protein sequence ID" value="GMM34682.1"/>
    <property type="molecule type" value="Genomic_DNA"/>
</dbReference>
<keyword evidence="2 5" id="KW-0813">Transport</keyword>
<comment type="caution">
    <text evidence="7">The sequence shown here is derived from an EMBL/GenBank/DDBJ whole genome shotgun (WGS) entry which is preliminary data.</text>
</comment>
<dbReference type="Proteomes" id="UP001360560">
    <property type="component" value="Unassembled WGS sequence"/>
</dbReference>
<organism evidence="7 8">
    <name type="scientific">Saccharomycopsis crataegensis</name>
    <dbReference type="NCBI Taxonomy" id="43959"/>
    <lineage>
        <taxon>Eukaryota</taxon>
        <taxon>Fungi</taxon>
        <taxon>Dikarya</taxon>
        <taxon>Ascomycota</taxon>
        <taxon>Saccharomycotina</taxon>
        <taxon>Saccharomycetes</taxon>
        <taxon>Saccharomycopsidaceae</taxon>
        <taxon>Saccharomycopsis</taxon>
    </lineage>
</organism>
<evidence type="ECO:0000256" key="6">
    <source>
        <dbReference type="SAM" id="Coils"/>
    </source>
</evidence>
<sequence length="114" mass="12587">MSSSGIQTLLKAEKEAQEIVSAARSYRAQRLKSAKSDATQEIEAYKLQKDQELKDFEAKYDGINANADTEAANTVKEEVEKLKKTAESKQKDVVALLVDAITHPTPEVHINAQV</sequence>
<dbReference type="PANTHER" id="PTHR12713:SF11">
    <property type="entry name" value="V-TYPE PROTON ATPASE SUBUNIT G"/>
    <property type="match status" value="1"/>
</dbReference>
<evidence type="ECO:0000256" key="2">
    <source>
        <dbReference type="ARBA" id="ARBA00022448"/>
    </source>
</evidence>
<evidence type="ECO:0000313" key="8">
    <source>
        <dbReference type="Proteomes" id="UP001360560"/>
    </source>
</evidence>
<dbReference type="Gene3D" id="1.20.5.2950">
    <property type="match status" value="1"/>
</dbReference>
<evidence type="ECO:0000256" key="1">
    <source>
        <dbReference type="ARBA" id="ARBA00010066"/>
    </source>
</evidence>
<dbReference type="InterPro" id="IPR005124">
    <property type="entry name" value="V-ATPase_G"/>
</dbReference>
<protein>
    <recommendedName>
        <fullName evidence="5">V-type proton ATPase subunit G</fullName>
    </recommendedName>
</protein>
<keyword evidence="8" id="KW-1185">Reference proteome</keyword>
<evidence type="ECO:0000256" key="5">
    <source>
        <dbReference type="RuleBase" id="RU364019"/>
    </source>
</evidence>
<comment type="function">
    <text evidence="5">Subunit of the V1 complex of vacuolar(H+)-ATPase (V-ATPase), a multisubunit enzyme composed of a peripheral complex (V1) that hydrolyzes ATP and a membrane integral complex (V0) that translocates protons. V-ATPase is responsible for acidifying and maintaining the pH of intracellular compartments and in some cell types, is targeted to the plasma membrane, where it is responsible for acidifying the extracellular environment.</text>
</comment>
<dbReference type="GO" id="GO:0046961">
    <property type="term" value="F:proton-transporting ATPase activity, rotational mechanism"/>
    <property type="evidence" value="ECO:0007669"/>
    <property type="project" value="InterPro"/>
</dbReference>
<dbReference type="GeneID" id="90072661"/>